<proteinExistence type="predicted"/>
<sequence length="88" mass="10091">MSEKVYLGILLVAGFYFAMRWAFKSDTSSFDESLERLLSKEVKAKKDNSTHSSATERRRKVMSSCVDARGGYQKMQKAKAKLHPKQRN</sequence>
<dbReference type="EMBL" id="VTYF01000015">
    <property type="protein sequence ID" value="NOI11181.1"/>
    <property type="molecule type" value="Genomic_DNA"/>
</dbReference>
<organism evidence="2 3">
    <name type="scientific">Vibrio alginolyticus</name>
    <dbReference type="NCBI Taxonomy" id="663"/>
    <lineage>
        <taxon>Bacteria</taxon>
        <taxon>Pseudomonadati</taxon>
        <taxon>Pseudomonadota</taxon>
        <taxon>Gammaproteobacteria</taxon>
        <taxon>Vibrionales</taxon>
        <taxon>Vibrionaceae</taxon>
        <taxon>Vibrio</taxon>
    </lineage>
</organism>
<keyword evidence="1" id="KW-1133">Transmembrane helix</keyword>
<evidence type="ECO:0000313" key="2">
    <source>
        <dbReference type="EMBL" id="NOI11181.1"/>
    </source>
</evidence>
<gene>
    <name evidence="2" type="ORF">F0254_20305</name>
</gene>
<comment type="caution">
    <text evidence="2">The sequence shown here is derived from an EMBL/GenBank/DDBJ whole genome shotgun (WGS) entry which is preliminary data.</text>
</comment>
<evidence type="ECO:0000313" key="3">
    <source>
        <dbReference type="Proteomes" id="UP000532247"/>
    </source>
</evidence>
<accession>A0A7Y4B6J1</accession>
<dbReference type="RefSeq" id="WP_029792989.1">
    <property type="nucleotide sequence ID" value="NZ_JAFLNX010000017.1"/>
</dbReference>
<dbReference type="AlphaFoldDB" id="A0A7Y4B6J1"/>
<name>A0A7Y4B6J1_VIBAL</name>
<feature type="transmembrane region" description="Helical" evidence="1">
    <location>
        <begin position="6"/>
        <end position="23"/>
    </location>
</feature>
<dbReference type="Proteomes" id="UP000532247">
    <property type="component" value="Unassembled WGS sequence"/>
</dbReference>
<keyword evidence="1" id="KW-0472">Membrane</keyword>
<evidence type="ECO:0000256" key="1">
    <source>
        <dbReference type="SAM" id="Phobius"/>
    </source>
</evidence>
<reference evidence="2 3" key="1">
    <citation type="submission" date="2019-09" db="EMBL/GenBank/DDBJ databases">
        <title>Draft genome sequencing and comparative genomics of hatchery-associated Vibrios.</title>
        <authorList>
            <person name="Kehlet-Delgado H."/>
            <person name="Mueller R.S."/>
        </authorList>
    </citation>
    <scope>NUCLEOTIDE SEQUENCE [LARGE SCALE GENOMIC DNA]</scope>
    <source>
        <strain evidence="2 3">081416A</strain>
    </source>
</reference>
<protein>
    <submittedName>
        <fullName evidence="2">Uncharacterized protein</fullName>
    </submittedName>
</protein>
<keyword evidence="1" id="KW-0812">Transmembrane</keyword>